<dbReference type="AlphaFoldDB" id="A0AAW2SU49"/>
<feature type="region of interest" description="Disordered" evidence="1">
    <location>
        <begin position="76"/>
        <end position="97"/>
    </location>
</feature>
<accession>A0AAW2SU49</accession>
<organism evidence="2">
    <name type="scientific">Sesamum calycinum</name>
    <dbReference type="NCBI Taxonomy" id="2727403"/>
    <lineage>
        <taxon>Eukaryota</taxon>
        <taxon>Viridiplantae</taxon>
        <taxon>Streptophyta</taxon>
        <taxon>Embryophyta</taxon>
        <taxon>Tracheophyta</taxon>
        <taxon>Spermatophyta</taxon>
        <taxon>Magnoliopsida</taxon>
        <taxon>eudicotyledons</taxon>
        <taxon>Gunneridae</taxon>
        <taxon>Pentapetalae</taxon>
        <taxon>asterids</taxon>
        <taxon>lamiids</taxon>
        <taxon>Lamiales</taxon>
        <taxon>Pedaliaceae</taxon>
        <taxon>Sesamum</taxon>
    </lineage>
</organism>
<protein>
    <recommendedName>
        <fullName evidence="3">RNase H type-1 domain-containing protein</fullName>
    </recommendedName>
</protein>
<evidence type="ECO:0000313" key="2">
    <source>
        <dbReference type="EMBL" id="KAL0395614.1"/>
    </source>
</evidence>
<gene>
    <name evidence="2" type="ORF">Scaly_0009800</name>
</gene>
<evidence type="ECO:0008006" key="3">
    <source>
        <dbReference type="Google" id="ProtNLM"/>
    </source>
</evidence>
<evidence type="ECO:0000256" key="1">
    <source>
        <dbReference type="SAM" id="MobiDB-lite"/>
    </source>
</evidence>
<reference evidence="2" key="1">
    <citation type="submission" date="2020-06" db="EMBL/GenBank/DDBJ databases">
        <authorList>
            <person name="Li T."/>
            <person name="Hu X."/>
            <person name="Zhang T."/>
            <person name="Song X."/>
            <person name="Zhang H."/>
            <person name="Dai N."/>
            <person name="Sheng W."/>
            <person name="Hou X."/>
            <person name="Wei L."/>
        </authorList>
    </citation>
    <scope>NUCLEOTIDE SEQUENCE</scope>
    <source>
        <strain evidence="2">KEN8</strain>
        <tissue evidence="2">Leaf</tissue>
    </source>
</reference>
<dbReference type="EMBL" id="JACGWM010000001">
    <property type="protein sequence ID" value="KAL0395614.1"/>
    <property type="molecule type" value="Genomic_DNA"/>
</dbReference>
<sequence length="142" mass="15265">MHVARLLDPIGGDWNVGKVRELFWRLDSELILDIPLNRTGEQDLWVWHYSATGTFTIRSAYHLACSLEDRPGVARLGSRTNGGRGNRGSPFSPTRLGPSISPGWQAPAVGVIKLNFDGAILSGGRVLGVGVAARDDTGQCVA</sequence>
<comment type="caution">
    <text evidence="2">The sequence shown here is derived from an EMBL/GenBank/DDBJ whole genome shotgun (WGS) entry which is preliminary data.</text>
</comment>
<reference evidence="2" key="2">
    <citation type="journal article" date="2024" name="Plant">
        <title>Genomic evolution and insights into agronomic trait innovations of Sesamum species.</title>
        <authorList>
            <person name="Miao H."/>
            <person name="Wang L."/>
            <person name="Qu L."/>
            <person name="Liu H."/>
            <person name="Sun Y."/>
            <person name="Le M."/>
            <person name="Wang Q."/>
            <person name="Wei S."/>
            <person name="Zheng Y."/>
            <person name="Lin W."/>
            <person name="Duan Y."/>
            <person name="Cao H."/>
            <person name="Xiong S."/>
            <person name="Wang X."/>
            <person name="Wei L."/>
            <person name="Li C."/>
            <person name="Ma Q."/>
            <person name="Ju M."/>
            <person name="Zhao R."/>
            <person name="Li G."/>
            <person name="Mu C."/>
            <person name="Tian Q."/>
            <person name="Mei H."/>
            <person name="Zhang T."/>
            <person name="Gao T."/>
            <person name="Zhang H."/>
        </authorList>
    </citation>
    <scope>NUCLEOTIDE SEQUENCE</scope>
    <source>
        <strain evidence="2">KEN8</strain>
    </source>
</reference>
<proteinExistence type="predicted"/>
<name>A0AAW2SU49_9LAMI</name>